<name>A0A514DKJ8_9CAUD</name>
<keyword evidence="4" id="KW-1185">Reference proteome</keyword>
<evidence type="ECO:0000313" key="3">
    <source>
        <dbReference type="EMBL" id="QDH94124.1"/>
    </source>
</evidence>
<evidence type="ECO:0000313" key="4">
    <source>
        <dbReference type="Proteomes" id="UP000320210"/>
    </source>
</evidence>
<dbReference type="RefSeq" id="YP_009849065.1">
    <property type="nucleotide sequence ID" value="NC_048791.1"/>
</dbReference>
<keyword evidence="2" id="KW-1133">Transmembrane helix</keyword>
<gene>
    <name evidence="3" type="primary">26</name>
    <name evidence="3" type="ORF">SEA_ADELAIDE_26</name>
</gene>
<evidence type="ECO:0000256" key="1">
    <source>
        <dbReference type="SAM" id="MobiDB-lite"/>
    </source>
</evidence>
<feature type="region of interest" description="Disordered" evidence="1">
    <location>
        <begin position="1"/>
        <end position="27"/>
    </location>
</feature>
<feature type="transmembrane region" description="Helical" evidence="2">
    <location>
        <begin position="29"/>
        <end position="47"/>
    </location>
</feature>
<dbReference type="GeneID" id="55619499"/>
<feature type="compositionally biased region" description="Basic and acidic residues" evidence="1">
    <location>
        <begin position="54"/>
        <end position="113"/>
    </location>
</feature>
<protein>
    <submittedName>
        <fullName evidence="3">Uncharacterized protein</fullName>
    </submittedName>
</protein>
<feature type="region of interest" description="Disordered" evidence="1">
    <location>
        <begin position="54"/>
        <end position="125"/>
    </location>
</feature>
<keyword evidence="2" id="KW-0472">Membrane</keyword>
<accession>A0A514DKJ8</accession>
<evidence type="ECO:0000256" key="2">
    <source>
        <dbReference type="SAM" id="Phobius"/>
    </source>
</evidence>
<sequence length="221" mass="24331">MTTPNTQQPAPFQPGAEPPKKKRGLGKKIGIGCGAAFAVIIAMGIIADATMSDEDRAAAEQRSVEREAEKSRESEAKRSKEVRESMEKEAEKSREEETTRAEEEPREEPKEEETTTEAAPAPAGVSDEEQWLLDQWGVDDFSEILAQDPSLWGGYVTGVEEKRGTLHVRLQIDRDRDQEMADRAAKALGNFIRLGDDDRVKGVHFVVVEDGAGTSMASEMV</sequence>
<proteinExistence type="predicted"/>
<dbReference type="Proteomes" id="UP000320210">
    <property type="component" value="Genome"/>
</dbReference>
<feature type="compositionally biased region" description="Polar residues" evidence="1">
    <location>
        <begin position="1"/>
        <end position="10"/>
    </location>
</feature>
<keyword evidence="2" id="KW-0812">Transmembrane</keyword>
<dbReference type="KEGG" id="vg:55619499"/>
<dbReference type="EMBL" id="MK977715">
    <property type="protein sequence ID" value="QDH94124.1"/>
    <property type="molecule type" value="Genomic_DNA"/>
</dbReference>
<reference evidence="3 4" key="1">
    <citation type="submission" date="2019-05" db="EMBL/GenBank/DDBJ databases">
        <authorList>
            <person name="Albert R.M."/>
            <person name="Nur A.I."/>
            <person name="Ayala A."/>
            <person name="Bradley M.S."/>
            <person name="Burch R.E."/>
            <person name="Chen M."/>
            <person name="Dulaney A."/>
            <person name="Kakulamarri P.S."/>
            <person name="Kelly K.U."/>
            <person name="Maynor S.D."/>
            <person name="Perritt S.E."/>
            <person name="Praveen H."/>
            <person name="Slemons D.M."/>
            <person name="Snidow C.R."/>
            <person name="Thalluri S."/>
            <person name="Vyawahare A.K."/>
            <person name="Williams M.R."/>
            <person name="Monti D.L."/>
            <person name="Garlena R.A."/>
            <person name="Russell D.A."/>
            <person name="Pope W.H."/>
            <person name="Jacobs-Sera D."/>
            <person name="Hatfull G.F."/>
        </authorList>
    </citation>
    <scope>NUCLEOTIDE SEQUENCE [LARGE SCALE GENOMIC DNA]</scope>
</reference>
<organism evidence="3 4">
    <name type="scientific">Corynebacterium phage Adelaide</name>
    <dbReference type="NCBI Taxonomy" id="2588499"/>
    <lineage>
        <taxon>Viruses</taxon>
        <taxon>Duplodnaviria</taxon>
        <taxon>Heunggongvirae</taxon>
        <taxon>Uroviricota</taxon>
        <taxon>Caudoviricetes</taxon>
        <taxon>Samwavirus</taxon>
        <taxon>Samwavirus adelaide</taxon>
    </lineage>
</organism>